<dbReference type="Proteomes" id="UP001054837">
    <property type="component" value="Unassembled WGS sequence"/>
</dbReference>
<evidence type="ECO:0000313" key="2">
    <source>
        <dbReference type="EMBL" id="GIY36011.1"/>
    </source>
</evidence>
<protein>
    <submittedName>
        <fullName evidence="2">Uncharacterized protein</fullName>
    </submittedName>
</protein>
<feature type="region of interest" description="Disordered" evidence="1">
    <location>
        <begin position="54"/>
        <end position="74"/>
    </location>
</feature>
<evidence type="ECO:0000313" key="3">
    <source>
        <dbReference type="Proteomes" id="UP001054837"/>
    </source>
</evidence>
<name>A0AAV4SSV5_9ARAC</name>
<sequence>MSIQVRAFHPLTYYLLLFEAGSISIQTQINDLHQIPLLTISCYDPMLPTQIQNQHPNSNLKSISPQLQKSQSGRNIPSINLSEGLYSTRTNTILIHLTSLTLSFDFHPKNDINLIFLPTSTPKGLRIALSVRQ</sequence>
<evidence type="ECO:0000256" key="1">
    <source>
        <dbReference type="SAM" id="MobiDB-lite"/>
    </source>
</evidence>
<dbReference type="EMBL" id="BPLQ01008227">
    <property type="protein sequence ID" value="GIY36011.1"/>
    <property type="molecule type" value="Genomic_DNA"/>
</dbReference>
<accession>A0AAV4SSV5</accession>
<comment type="caution">
    <text evidence="2">The sequence shown here is derived from an EMBL/GenBank/DDBJ whole genome shotgun (WGS) entry which is preliminary data.</text>
</comment>
<gene>
    <name evidence="2" type="ORF">CDAR_39841</name>
</gene>
<reference evidence="2 3" key="1">
    <citation type="submission" date="2021-06" db="EMBL/GenBank/DDBJ databases">
        <title>Caerostris darwini draft genome.</title>
        <authorList>
            <person name="Kono N."/>
            <person name="Arakawa K."/>
        </authorList>
    </citation>
    <scope>NUCLEOTIDE SEQUENCE [LARGE SCALE GENOMIC DNA]</scope>
</reference>
<organism evidence="2 3">
    <name type="scientific">Caerostris darwini</name>
    <dbReference type="NCBI Taxonomy" id="1538125"/>
    <lineage>
        <taxon>Eukaryota</taxon>
        <taxon>Metazoa</taxon>
        <taxon>Ecdysozoa</taxon>
        <taxon>Arthropoda</taxon>
        <taxon>Chelicerata</taxon>
        <taxon>Arachnida</taxon>
        <taxon>Araneae</taxon>
        <taxon>Araneomorphae</taxon>
        <taxon>Entelegynae</taxon>
        <taxon>Araneoidea</taxon>
        <taxon>Araneidae</taxon>
        <taxon>Caerostris</taxon>
    </lineage>
</organism>
<proteinExistence type="predicted"/>
<dbReference type="AlphaFoldDB" id="A0AAV4SSV5"/>
<keyword evidence="3" id="KW-1185">Reference proteome</keyword>